<comment type="caution">
    <text evidence="4">The sequence shown here is derived from an EMBL/GenBank/DDBJ whole genome shotgun (WGS) entry which is preliminary data.</text>
</comment>
<evidence type="ECO:0008006" key="6">
    <source>
        <dbReference type="Google" id="ProtNLM"/>
    </source>
</evidence>
<protein>
    <recommendedName>
        <fullName evidence="6">Glycosyl hydrolase-like 10 domain-containing protein</fullName>
    </recommendedName>
</protein>
<dbReference type="AlphaFoldDB" id="U2JAL6"/>
<dbReference type="InterPro" id="IPR003790">
    <property type="entry name" value="GHL10"/>
</dbReference>
<accession>U2JAL6</accession>
<dbReference type="EMBL" id="ATDL01000014">
    <property type="protein sequence ID" value="ERJ59698.1"/>
    <property type="molecule type" value="Genomic_DNA"/>
</dbReference>
<dbReference type="PANTHER" id="PTHR43405:SF1">
    <property type="entry name" value="GLYCOSYL HYDROLASE DIGH"/>
    <property type="match status" value="1"/>
</dbReference>
<keyword evidence="1" id="KW-0732">Signal</keyword>
<evidence type="ECO:0000259" key="2">
    <source>
        <dbReference type="Pfam" id="PF02638"/>
    </source>
</evidence>
<proteinExistence type="predicted"/>
<dbReference type="Gene3D" id="3.20.20.80">
    <property type="entry name" value="Glycosidases"/>
    <property type="match status" value="1"/>
</dbReference>
<gene>
    <name evidence="4" type="ORF">M472_13035</name>
</gene>
<dbReference type="InterPro" id="IPR032280">
    <property type="entry name" value="DUF4985"/>
</dbReference>
<keyword evidence="5" id="KW-1185">Reference proteome</keyword>
<dbReference type="SUPFAM" id="SSF51445">
    <property type="entry name" value="(Trans)glycosidases"/>
    <property type="match status" value="1"/>
</dbReference>
<evidence type="ECO:0000259" key="3">
    <source>
        <dbReference type="Pfam" id="PF16373"/>
    </source>
</evidence>
<dbReference type="PANTHER" id="PTHR43405">
    <property type="entry name" value="GLYCOSYL HYDROLASE DIGH"/>
    <property type="match status" value="1"/>
</dbReference>
<feature type="domain" description="Glycosyl hydrolase-like 10" evidence="2">
    <location>
        <begin position="73"/>
        <end position="327"/>
    </location>
</feature>
<name>U2JAL6_9SPHI</name>
<dbReference type="PROSITE" id="PS51257">
    <property type="entry name" value="PROKAR_LIPOPROTEIN"/>
    <property type="match status" value="1"/>
</dbReference>
<dbReference type="Pfam" id="PF02638">
    <property type="entry name" value="GHL10"/>
    <property type="match status" value="1"/>
</dbReference>
<dbReference type="Proteomes" id="UP000016584">
    <property type="component" value="Unassembled WGS sequence"/>
</dbReference>
<organism evidence="4 5">
    <name type="scientific">Sphingobacterium paucimobilis HER1398</name>
    <dbReference type="NCBI Taxonomy" id="1346330"/>
    <lineage>
        <taxon>Bacteria</taxon>
        <taxon>Pseudomonadati</taxon>
        <taxon>Bacteroidota</taxon>
        <taxon>Sphingobacteriia</taxon>
        <taxon>Sphingobacteriales</taxon>
        <taxon>Sphingobacteriaceae</taxon>
        <taxon>Sphingobacterium</taxon>
    </lineage>
</organism>
<reference evidence="4 5" key="1">
    <citation type="journal article" date="2013" name="Genome Announc.">
        <title>The Draft Genome Sequence of Sphingomonas paucimobilis Strain HER1398 (Proteobacteria), Host to the Giant PAU Phage, Indicates That It Is a Member of the Genus Sphingobacterium (Bacteroidetes).</title>
        <authorList>
            <person name="White R.A.III."/>
            <person name="Suttle C.A."/>
        </authorList>
    </citation>
    <scope>NUCLEOTIDE SEQUENCE [LARGE SCALE GENOMIC DNA]</scope>
    <source>
        <strain evidence="4 5">HER1398</strain>
    </source>
</reference>
<dbReference type="Pfam" id="PF16373">
    <property type="entry name" value="DUF4985"/>
    <property type="match status" value="1"/>
</dbReference>
<evidence type="ECO:0000313" key="4">
    <source>
        <dbReference type="EMBL" id="ERJ59698.1"/>
    </source>
</evidence>
<dbReference type="InterPro" id="IPR052177">
    <property type="entry name" value="Divisome_Glycosyl_Hydrolase"/>
</dbReference>
<dbReference type="STRING" id="1346330.M472_13035"/>
<dbReference type="eggNOG" id="COG1649">
    <property type="taxonomic scope" value="Bacteria"/>
</dbReference>
<dbReference type="PATRIC" id="fig|1346330.5.peg.1860"/>
<feature type="domain" description="DUF4985" evidence="3">
    <location>
        <begin position="351"/>
        <end position="452"/>
    </location>
</feature>
<sequence length="474" mass="54539">MNMKTNNQKNIYMPHFMLLFTILTTMMQSCKDQIAKLPMPDTHEEVIETWNPGHDAFVWVDATANIFQGPGRFRDKEDIKLILDSLKFVGINGLVIDVKHNTGMTLFDSEYTEKLTTHNGYALIPDYVEFMVSEAKSRQMKIYFSMNTFVYGNSSGKGYVYSNPDFRKYECMAMNADGTKSPMSAKGRSCFLNPAAKEVQDLTINIIKEAAVKYKPDGIILDYCRYPGIYADFSELSKELFIQFLEEKYNDNNARFMDFPKDIVSSWKADGNNAKPNTTGKYYKKWLYFRAKVLRDFFARTRQELKVAASSVELGAYSGAWYNTYYEQGNNYASETYDPFNDEELTFSAFAIPGYQESGYAEQLDLFFSGNYFKQLYLKDNSATAHLKYHWWSIEGSMNGIEYITRNKTKVYSGIDVGNVTYDSEEDISKAINYMYNRSNGGVFVFDVCHITVPRYNPLKKGLWDAVKNGLIKN</sequence>
<evidence type="ECO:0000313" key="5">
    <source>
        <dbReference type="Proteomes" id="UP000016584"/>
    </source>
</evidence>
<evidence type="ECO:0000256" key="1">
    <source>
        <dbReference type="ARBA" id="ARBA00022729"/>
    </source>
</evidence>
<dbReference type="InterPro" id="IPR017853">
    <property type="entry name" value="GH"/>
</dbReference>